<protein>
    <recommendedName>
        <fullName evidence="11">Cilia-and flagella-associated protein 74</fullName>
    </recommendedName>
</protein>
<evidence type="ECO:0000256" key="2">
    <source>
        <dbReference type="ARBA" id="ARBA00022490"/>
    </source>
</evidence>
<dbReference type="Gene3D" id="2.60.40.10">
    <property type="entry name" value="Immunoglobulins"/>
    <property type="match status" value="4"/>
</dbReference>
<dbReference type="PANTHER" id="PTHR22538">
    <property type="entry name" value="CILIA- AND FLAGELLA-ASSOCIATED PROTEIN 74"/>
    <property type="match status" value="1"/>
</dbReference>
<keyword evidence="3" id="KW-0175">Coiled coil</keyword>
<feature type="compositionally biased region" description="Basic and acidic residues" evidence="4">
    <location>
        <begin position="338"/>
        <end position="353"/>
    </location>
</feature>
<dbReference type="Pfam" id="PF24798">
    <property type="entry name" value="Ig-CFAP74_4th"/>
    <property type="match status" value="1"/>
</dbReference>
<keyword evidence="10" id="KW-1185">Reference proteome</keyword>
<dbReference type="InterPro" id="IPR056306">
    <property type="entry name" value="Ig-CFAP74_2nd"/>
</dbReference>
<dbReference type="PANTHER" id="PTHR22538:SF0">
    <property type="entry name" value="CILIA- AND FLAGELLA-ASSOCIATED PROTEIN 74"/>
    <property type="match status" value="1"/>
</dbReference>
<evidence type="ECO:0000259" key="6">
    <source>
        <dbReference type="Pfam" id="PF24770"/>
    </source>
</evidence>
<feature type="domain" description="CFAP74 fourth Ig-like" evidence="8">
    <location>
        <begin position="957"/>
        <end position="1050"/>
    </location>
</feature>
<name>A0A504YT45_FASGI</name>
<evidence type="ECO:0008006" key="11">
    <source>
        <dbReference type="Google" id="ProtNLM"/>
    </source>
</evidence>
<feature type="compositionally biased region" description="Basic and acidic residues" evidence="4">
    <location>
        <begin position="35"/>
        <end position="50"/>
    </location>
</feature>
<reference evidence="9 10" key="1">
    <citation type="submission" date="2019-04" db="EMBL/GenBank/DDBJ databases">
        <title>Annotation for the trematode Fasciola gigantica.</title>
        <authorList>
            <person name="Choi Y.-J."/>
        </authorList>
    </citation>
    <scope>NUCLEOTIDE SEQUENCE [LARGE SCALE GENOMIC DNA]</scope>
    <source>
        <strain evidence="9">Uganda_cow_1</strain>
    </source>
</reference>
<evidence type="ECO:0000259" key="7">
    <source>
        <dbReference type="Pfam" id="PF24778"/>
    </source>
</evidence>
<dbReference type="Pfam" id="PF15780">
    <property type="entry name" value="ASH"/>
    <property type="match status" value="1"/>
</dbReference>
<dbReference type="Pfam" id="PF24770">
    <property type="entry name" value="Ig-CFAP74_2"/>
    <property type="match status" value="1"/>
</dbReference>
<evidence type="ECO:0000256" key="3">
    <source>
        <dbReference type="SAM" id="Coils"/>
    </source>
</evidence>
<feature type="region of interest" description="Disordered" evidence="4">
    <location>
        <begin position="322"/>
        <end position="356"/>
    </location>
</feature>
<feature type="region of interest" description="Disordered" evidence="4">
    <location>
        <begin position="370"/>
        <end position="415"/>
    </location>
</feature>
<comment type="subcellular location">
    <subcellularLocation>
        <location evidence="1">Cytoplasm</location>
    </subcellularLocation>
</comment>
<dbReference type="InterPro" id="IPR056310">
    <property type="entry name" value="Ig-CFAP74_4th"/>
</dbReference>
<feature type="compositionally biased region" description="Basic and acidic residues" evidence="4">
    <location>
        <begin position="1200"/>
        <end position="1215"/>
    </location>
</feature>
<feature type="domain" description="Abnormal spindle-like microcephaly-associated protein ASH" evidence="5">
    <location>
        <begin position="1679"/>
        <end position="1743"/>
    </location>
</feature>
<feature type="region of interest" description="Disordered" evidence="4">
    <location>
        <begin position="436"/>
        <end position="473"/>
    </location>
</feature>
<proteinExistence type="predicted"/>
<evidence type="ECO:0000313" key="9">
    <source>
        <dbReference type="EMBL" id="TPP64433.1"/>
    </source>
</evidence>
<dbReference type="GO" id="GO:0005737">
    <property type="term" value="C:cytoplasm"/>
    <property type="evidence" value="ECO:0007669"/>
    <property type="project" value="UniProtKB-SubCell"/>
</dbReference>
<feature type="coiled-coil region" evidence="3">
    <location>
        <begin position="53"/>
        <end position="87"/>
    </location>
</feature>
<evidence type="ECO:0000259" key="5">
    <source>
        <dbReference type="Pfam" id="PF15780"/>
    </source>
</evidence>
<dbReference type="InterPro" id="IPR013783">
    <property type="entry name" value="Ig-like_fold"/>
</dbReference>
<evidence type="ECO:0000313" key="10">
    <source>
        <dbReference type="Proteomes" id="UP000316759"/>
    </source>
</evidence>
<feature type="compositionally biased region" description="Basic and acidic residues" evidence="4">
    <location>
        <begin position="370"/>
        <end position="380"/>
    </location>
</feature>
<organism evidence="9 10">
    <name type="scientific">Fasciola gigantica</name>
    <name type="common">Giant liver fluke</name>
    <dbReference type="NCBI Taxonomy" id="46835"/>
    <lineage>
        <taxon>Eukaryota</taxon>
        <taxon>Metazoa</taxon>
        <taxon>Spiralia</taxon>
        <taxon>Lophotrochozoa</taxon>
        <taxon>Platyhelminthes</taxon>
        <taxon>Trematoda</taxon>
        <taxon>Digenea</taxon>
        <taxon>Plagiorchiida</taxon>
        <taxon>Echinostomata</taxon>
        <taxon>Echinostomatoidea</taxon>
        <taxon>Fasciolidae</taxon>
        <taxon>Fasciola</taxon>
    </lineage>
</organism>
<dbReference type="Pfam" id="PF24771">
    <property type="entry name" value="Ig_CFAP74_1st"/>
    <property type="match status" value="1"/>
</dbReference>
<dbReference type="EMBL" id="SUNJ01004440">
    <property type="protein sequence ID" value="TPP64433.1"/>
    <property type="molecule type" value="Genomic_DNA"/>
</dbReference>
<feature type="region of interest" description="Disordered" evidence="4">
    <location>
        <begin position="1198"/>
        <end position="1223"/>
    </location>
</feature>
<feature type="region of interest" description="Disordered" evidence="4">
    <location>
        <begin position="17"/>
        <end position="50"/>
    </location>
</feature>
<feature type="compositionally biased region" description="Polar residues" evidence="4">
    <location>
        <begin position="381"/>
        <end position="396"/>
    </location>
</feature>
<dbReference type="InterPro" id="IPR031549">
    <property type="entry name" value="ASH"/>
</dbReference>
<feature type="domain" description="CFAP74 third Ig-like" evidence="7">
    <location>
        <begin position="820"/>
        <end position="950"/>
    </location>
</feature>
<dbReference type="STRING" id="46835.A0A504YT45"/>
<dbReference type="Proteomes" id="UP000316759">
    <property type="component" value="Unassembled WGS sequence"/>
</dbReference>
<evidence type="ECO:0000256" key="4">
    <source>
        <dbReference type="SAM" id="MobiDB-lite"/>
    </source>
</evidence>
<accession>A0A504YT45</accession>
<sequence>MDDNGDEDVYCCNMETSAVERSSSEHNLPNSFNSDEQRDEQMNMEKSPDQRELTQLQNEIKISNEAITQLKTDKQAVKEEITKALAENNMALFYRLDKKLAKLTKEMKHELMVNQHIENALQTARLLVTVEMLKQPHSTELTGESTGGRQCLLSDKERFERESKIQENAEAIMRKIDNHLIKERMKEKIDGEDYQNQVKQCRAKQQPFLDKTMQKTEGKTHQKKEADFNKAVQSVSRLKIAIENSRDYITVQRARQKAESLTMKSEERALRTKARQEFEDPELTVALHKRMAQIEAHQKAFKEAQQRRRLEIVNKLLDEEQNQKKKLQSMSKLYPKVKTSDSKETEQPEKVSNLERSLISEMLKTMDNETETKIKEKSDWQKSSLSDNMESASASPRKTVDLSRRKGRSRSMNSKVVISDDADQVLSEFIFRQTDGKSKLRPKSHKSQLRKTNKSTERDSAEESDTESEVHEDDRSKNIDFALHVPSKLERKLLYEALTRTRENIVQPQKVGGRKFHGEPFTCSPKEIWFRDFDVNVEMQMKLVLTNASYKAISCRYVDMTETLLDFVKIRFTPPGALSPGMCCTLDVLFLPKLDRDLFGQVNFLCPAGPFSIPFRATTKKCDVSVDQTVVDFGSIVIGETVRRTVRLHNAGAKGVAYKVCRVLDLISDNDQPPSETAMSRQMHKELLNSRLDEIPADEANTAVTPMSLPHFSAENSIVNASQIDEVSSREATASIMNNVKVDTTPEFTICGTMDGFLQPSSTVTMAIVWNPKACSLLSEESGHLPDQSREIYMIQFDDPLVDAIQIEACGQPRELPTYLSVDTLEMGICWYDRLYQDCFAVHNRTNTALRVTFHVSDQVQSHIEVLPRTGFVQAQSRLLAQVKFLPRTTLSEDIKSSKNEMDTAFGNFSNDADNQPDFDSNTGVLHVPIVACVAGQTYSLRLVMAAVVTTSDIELAPERIDFGITNITETVSASLTLTNHSLLLQNFGIVDAPEYVEIQPNDGFGTILPKETLQLELLFSPSKAKDYEFRLTCKTGIGRSFSICCTGVGVFAPLRLSTYKIQLPPTPLDESTNVTFTVENIHVSSNPYTHVQPRIGSKGPVASVGPTAYEFLSIDTMCSDAQCLWGDKTGLCQQTQRSFLSILPNSGTLNPGEKHRVTVRFRPMLCGQMIREEAARMTNKKRLRMISEAVAAAPLTEPTEAKPTKGSRRDRISSEQKAVGGVNRRVAKAGELPLSKEGREETFVPIDAENIMDDSVEYSEALAELLRVFPRKPIGDLEESKVRSKNSTEIRPSGNWPGCQIVYRVACFTADGPGSEYPAEPPPPFKTENTMFLEVTCPVARPALLVLSNQGHAKIDFGALCSGQQKVSHLSVQNISPYLLRISSKPLNPVGPFELLHVSRTLNPKERTLIKVKFQPSTKHEWCSETLTVLATPADTGANGQIYSEIQLPLTIKLMGLCVVPRVEICASRGLVTNPGEDCSCDLHTLQFGCVLALEFAEIELIISNPTGIVVEFHLLSDQLPPRGMQNLSGAPVFMCAPSSGTIEPGGSKSVSVTFAPDHASDLFYETFLLTLNKQPTNAHRIVMTGMAKTHSVYIHTSEALKVPPTKWDSIKDNYLGLQIESPNSSSYDESSPSALSSHLVIHASRPAEGKLEPLEADVSILQESCTRRILRIGCVASNTAKKSADFSVENINELASQGFSISPSKGSVEPGSEQVICCTWTPTPDIPIGAVVRTTAKIVTKADLINQHVIHLLGIG</sequence>
<gene>
    <name evidence="9" type="ORF">FGIG_02410</name>
</gene>
<evidence type="ECO:0000256" key="1">
    <source>
        <dbReference type="ARBA" id="ARBA00004496"/>
    </source>
</evidence>
<dbReference type="Pfam" id="PF24778">
    <property type="entry name" value="Ig-CFAP74_3rd"/>
    <property type="match status" value="1"/>
</dbReference>
<dbReference type="InterPro" id="IPR056307">
    <property type="entry name" value="Ig-CFAP74_3rd"/>
</dbReference>
<comment type="caution">
    <text evidence="9">The sequence shown here is derived from an EMBL/GenBank/DDBJ whole genome shotgun (WGS) entry which is preliminary data.</text>
</comment>
<evidence type="ECO:0000259" key="8">
    <source>
        <dbReference type="Pfam" id="PF24798"/>
    </source>
</evidence>
<feature type="compositionally biased region" description="Polar residues" evidence="4">
    <location>
        <begin position="17"/>
        <end position="34"/>
    </location>
</feature>
<feature type="domain" description="CFAP74 second Ig-like" evidence="6">
    <location>
        <begin position="625"/>
        <end position="773"/>
    </location>
</feature>
<dbReference type="OrthoDB" id="545169at2759"/>
<keyword evidence="2" id="KW-0963">Cytoplasm</keyword>
<feature type="compositionally biased region" description="Basic residues" evidence="4">
    <location>
        <begin position="439"/>
        <end position="453"/>
    </location>
</feature>